<dbReference type="EMBL" id="JACBKZ010000014">
    <property type="protein sequence ID" value="KAF5932081.1"/>
    <property type="molecule type" value="Genomic_DNA"/>
</dbReference>
<evidence type="ECO:0000313" key="1">
    <source>
        <dbReference type="EMBL" id="KAF5932081.1"/>
    </source>
</evidence>
<dbReference type="AlphaFoldDB" id="A0A7J7FVT1"/>
<reference evidence="1 2" key="2">
    <citation type="submission" date="2020-07" db="EMBL/GenBank/DDBJ databases">
        <title>Genome assembly of wild tea tree DASZ reveals pedigree and selection history of tea varieties.</title>
        <authorList>
            <person name="Zhang W."/>
        </authorList>
    </citation>
    <scope>NUCLEOTIDE SEQUENCE [LARGE SCALE GENOMIC DNA]</scope>
    <source>
        <strain evidence="2">cv. G240</strain>
        <tissue evidence="1">Leaf</tissue>
    </source>
</reference>
<protein>
    <submittedName>
        <fullName evidence="1">Uncharacterized protein</fullName>
    </submittedName>
</protein>
<proteinExistence type="predicted"/>
<gene>
    <name evidence="1" type="ORF">HYC85_028252</name>
</gene>
<dbReference type="Proteomes" id="UP000593564">
    <property type="component" value="Unassembled WGS sequence"/>
</dbReference>
<comment type="caution">
    <text evidence="1">The sequence shown here is derived from an EMBL/GenBank/DDBJ whole genome shotgun (WGS) entry which is preliminary data.</text>
</comment>
<keyword evidence="2" id="KW-1185">Reference proteome</keyword>
<sequence>MTHCRTPPRNIRPKSEAFADSWISEAFTRDTKTLTKALQQSLSNYSSFDLRIISPFFNLIKSETTISATVVLDSEQWF</sequence>
<reference evidence="2" key="1">
    <citation type="journal article" date="2020" name="Nat. Commun.">
        <title>Genome assembly of wild tea tree DASZ reveals pedigree and selection history of tea varieties.</title>
        <authorList>
            <person name="Zhang W."/>
            <person name="Zhang Y."/>
            <person name="Qiu H."/>
            <person name="Guo Y."/>
            <person name="Wan H."/>
            <person name="Zhang X."/>
            <person name="Scossa F."/>
            <person name="Alseekh S."/>
            <person name="Zhang Q."/>
            <person name="Wang P."/>
            <person name="Xu L."/>
            <person name="Schmidt M.H."/>
            <person name="Jia X."/>
            <person name="Li D."/>
            <person name="Zhu A."/>
            <person name="Guo F."/>
            <person name="Chen W."/>
            <person name="Ni D."/>
            <person name="Usadel B."/>
            <person name="Fernie A.R."/>
            <person name="Wen W."/>
        </authorList>
    </citation>
    <scope>NUCLEOTIDE SEQUENCE [LARGE SCALE GENOMIC DNA]</scope>
    <source>
        <strain evidence="2">cv. G240</strain>
    </source>
</reference>
<evidence type="ECO:0000313" key="2">
    <source>
        <dbReference type="Proteomes" id="UP000593564"/>
    </source>
</evidence>
<organism evidence="1 2">
    <name type="scientific">Camellia sinensis</name>
    <name type="common">Tea plant</name>
    <name type="synonym">Thea sinensis</name>
    <dbReference type="NCBI Taxonomy" id="4442"/>
    <lineage>
        <taxon>Eukaryota</taxon>
        <taxon>Viridiplantae</taxon>
        <taxon>Streptophyta</taxon>
        <taxon>Embryophyta</taxon>
        <taxon>Tracheophyta</taxon>
        <taxon>Spermatophyta</taxon>
        <taxon>Magnoliopsida</taxon>
        <taxon>eudicotyledons</taxon>
        <taxon>Gunneridae</taxon>
        <taxon>Pentapetalae</taxon>
        <taxon>asterids</taxon>
        <taxon>Ericales</taxon>
        <taxon>Theaceae</taxon>
        <taxon>Camellia</taxon>
    </lineage>
</organism>
<name>A0A7J7FVT1_CAMSI</name>
<accession>A0A7J7FVT1</accession>